<evidence type="ECO:0000256" key="3">
    <source>
        <dbReference type="ARBA" id="ARBA00032390"/>
    </source>
</evidence>
<evidence type="ECO:0000256" key="1">
    <source>
        <dbReference type="ARBA" id="ARBA00007553"/>
    </source>
</evidence>
<feature type="domain" description="Peptidoglycan recognition protein family" evidence="4">
    <location>
        <begin position="9"/>
        <end position="128"/>
    </location>
</feature>
<reference evidence="6" key="1">
    <citation type="submission" date="2023-07" db="EMBL/GenBank/DDBJ databases">
        <title>Draft genomic sequences of Priestia flexa CCM isolated from the soil of an abandoned mine contaminated by free cyanide in the high Andean zone of Tacna, Peru.</title>
        <authorList>
            <person name="Caceda Quiroz C.J."/>
            <person name="Maraza Chooque G.J."/>
            <person name="Fora Quispe G.L."/>
            <person name="Carpio Mamani M."/>
        </authorList>
    </citation>
    <scope>NUCLEOTIDE SEQUENCE [LARGE SCALE GENOMIC DNA]</scope>
    <source>
        <strain evidence="6">CCM</strain>
    </source>
</reference>
<dbReference type="InterPro" id="IPR006619">
    <property type="entry name" value="PGRP_domain_met/bac"/>
</dbReference>
<sequence>MTIQKTNLKFSGTLSPIKKVTKIVVHHPAHPTWDIHEVHNYHKAKGWSGIGYNYFITKGGVQQEGRGKYIGAHCVGKNSYTLGVSFQGDFDKQELGDMQLKAGANLIAKLLREYGLQINDVVRHKDLAATDCPGKNFRFDDLKTAILHELNPNTIKHDVPKQQVENVQPKQEDLPKVTSLGDKYSFQVKAMQDTPVYEYANLSNRKKTLREGTVFSVYGYTYASWAVGGGGFVMMKHVDPVPVTLTTGGLNKGMEEEFRAFLKKEGIAAELNLNKTGNPSASITVQGLDLVKVRQFLDQKGWYYK</sequence>
<gene>
    <name evidence="5" type="ORF">RIB56_03235</name>
</gene>
<dbReference type="InterPro" id="IPR002502">
    <property type="entry name" value="Amidase_domain"/>
</dbReference>
<comment type="caution">
    <text evidence="5">The sequence shown here is derived from an EMBL/GenBank/DDBJ whole genome shotgun (WGS) entry which is preliminary data.</text>
</comment>
<accession>A0ABU4J2B8</accession>
<dbReference type="Pfam" id="PF01510">
    <property type="entry name" value="Amidase_2"/>
    <property type="match status" value="1"/>
</dbReference>
<dbReference type="PANTHER" id="PTHR11022">
    <property type="entry name" value="PEPTIDOGLYCAN RECOGNITION PROTEIN"/>
    <property type="match status" value="1"/>
</dbReference>
<proteinExistence type="inferred from homology"/>
<dbReference type="Proteomes" id="UP001284771">
    <property type="component" value="Unassembled WGS sequence"/>
</dbReference>
<evidence type="ECO:0000259" key="4">
    <source>
        <dbReference type="SMART" id="SM00701"/>
    </source>
</evidence>
<comment type="similarity">
    <text evidence="1">Belongs to the N-acetylmuramoyl-L-alanine amidase 2 family.</text>
</comment>
<dbReference type="SMART" id="SM00701">
    <property type="entry name" value="PGRP"/>
    <property type="match status" value="1"/>
</dbReference>
<dbReference type="RefSeq" id="WP_318757222.1">
    <property type="nucleotide sequence ID" value="NZ_JAWUZT010000005.1"/>
</dbReference>
<organism evidence="5 6">
    <name type="scientific">Priestia flexa</name>
    <dbReference type="NCBI Taxonomy" id="86664"/>
    <lineage>
        <taxon>Bacteria</taxon>
        <taxon>Bacillati</taxon>
        <taxon>Bacillota</taxon>
        <taxon>Bacilli</taxon>
        <taxon>Bacillales</taxon>
        <taxon>Bacillaceae</taxon>
        <taxon>Priestia</taxon>
    </lineage>
</organism>
<dbReference type="CDD" id="cd06583">
    <property type="entry name" value="PGRP"/>
    <property type="match status" value="1"/>
</dbReference>
<dbReference type="PANTHER" id="PTHR11022:SF41">
    <property type="entry name" value="PEPTIDOGLYCAN-RECOGNITION PROTEIN LC-RELATED"/>
    <property type="match status" value="1"/>
</dbReference>
<dbReference type="InterPro" id="IPR036505">
    <property type="entry name" value="Amidase/PGRP_sf"/>
</dbReference>
<dbReference type="InterPro" id="IPR015510">
    <property type="entry name" value="PGRP"/>
</dbReference>
<dbReference type="Gene3D" id="3.40.80.10">
    <property type="entry name" value="Peptidoglycan recognition protein-like"/>
    <property type="match status" value="1"/>
</dbReference>
<dbReference type="EMBL" id="JAWUZT010000005">
    <property type="protein sequence ID" value="MDW8515134.1"/>
    <property type="molecule type" value="Genomic_DNA"/>
</dbReference>
<evidence type="ECO:0000313" key="5">
    <source>
        <dbReference type="EMBL" id="MDW8515134.1"/>
    </source>
</evidence>
<keyword evidence="6" id="KW-1185">Reference proteome</keyword>
<evidence type="ECO:0000256" key="2">
    <source>
        <dbReference type="ARBA" id="ARBA00030881"/>
    </source>
</evidence>
<name>A0ABU4J2B8_9BACI</name>
<evidence type="ECO:0000313" key="6">
    <source>
        <dbReference type="Proteomes" id="UP001284771"/>
    </source>
</evidence>
<protein>
    <recommendedName>
        <fullName evidence="3">Autolysin</fullName>
    </recommendedName>
    <alternativeName>
        <fullName evidence="2">Cell wall hydrolase</fullName>
    </alternativeName>
</protein>
<dbReference type="SUPFAM" id="SSF55846">
    <property type="entry name" value="N-acetylmuramoyl-L-alanine amidase-like"/>
    <property type="match status" value="1"/>
</dbReference>